<reference evidence="3" key="2">
    <citation type="submission" date="2010-04" db="EMBL/GenBank/DDBJ databases">
        <title>Genome sequence of Salinibacter ruber M8.</title>
        <authorList>
            <consortium name="Genoscope"/>
        </authorList>
    </citation>
    <scope>NUCLEOTIDE SEQUENCE [LARGE SCALE GENOMIC DNA]</scope>
    <source>
        <strain evidence="3">M8</strain>
    </source>
</reference>
<evidence type="ECO:0008006" key="4">
    <source>
        <dbReference type="Google" id="ProtNLM"/>
    </source>
</evidence>
<dbReference type="EMBL" id="FP565814">
    <property type="protein sequence ID" value="CBH25391.1"/>
    <property type="molecule type" value="Genomic_DNA"/>
</dbReference>
<dbReference type="Proteomes" id="UP000000933">
    <property type="component" value="Chromosome"/>
</dbReference>
<gene>
    <name evidence="2" type="ordered locus">SRM_02470</name>
</gene>
<sequence length="112" mass="12040">MVPRTSSSNPTLRKTSPTMADIDITRSHSLGLDDGRAAVGRVADKLETELGVDAEWTGDTLQFSGQGADGHIEVEADAVHVAINLSAFLQPMRSRVQAEAEDYLDQSLQSQS</sequence>
<accession>D5HBI6</accession>
<dbReference type="InterPro" id="IPR013433">
    <property type="entry name" value="PHA_gran_rgn"/>
</dbReference>
<protein>
    <recommendedName>
        <fullName evidence="4">Polyhydroxyalkanoic acid system protein</fullName>
    </recommendedName>
</protein>
<evidence type="ECO:0000313" key="2">
    <source>
        <dbReference type="EMBL" id="CBH25391.1"/>
    </source>
</evidence>
<dbReference type="DNASU" id="3853085"/>
<evidence type="ECO:0000256" key="1">
    <source>
        <dbReference type="SAM" id="MobiDB-lite"/>
    </source>
</evidence>
<proteinExistence type="predicted"/>
<organism evidence="2 3">
    <name type="scientific">Salinibacter ruber (strain M8)</name>
    <dbReference type="NCBI Taxonomy" id="761659"/>
    <lineage>
        <taxon>Bacteria</taxon>
        <taxon>Pseudomonadati</taxon>
        <taxon>Rhodothermota</taxon>
        <taxon>Rhodothermia</taxon>
        <taxon>Rhodothermales</taxon>
        <taxon>Salinibacteraceae</taxon>
        <taxon>Salinibacter</taxon>
    </lineage>
</organism>
<evidence type="ECO:0000313" key="3">
    <source>
        <dbReference type="Proteomes" id="UP000000933"/>
    </source>
</evidence>
<dbReference type="KEGG" id="srm:SRM_02470"/>
<dbReference type="AlphaFoldDB" id="D5HBI6"/>
<feature type="region of interest" description="Disordered" evidence="1">
    <location>
        <begin position="1"/>
        <end position="20"/>
    </location>
</feature>
<feature type="compositionally biased region" description="Polar residues" evidence="1">
    <location>
        <begin position="1"/>
        <end position="18"/>
    </location>
</feature>
<dbReference type="NCBIfam" id="TIGR02610">
    <property type="entry name" value="PHA_gran_rgn"/>
    <property type="match status" value="1"/>
</dbReference>
<dbReference type="Pfam" id="PF09650">
    <property type="entry name" value="PHA_gran_rgn"/>
    <property type="match status" value="1"/>
</dbReference>
<name>D5HBI6_SALRM</name>
<reference evidence="2 3" key="1">
    <citation type="journal article" date="2010" name="ISME J.">
        <title>Fine-scale evolution: genomic, phenotypic and ecological differentiation in two coexisting Salinibacter ruber strains.</title>
        <authorList>
            <person name="Pena A."/>
            <person name="Teeling H."/>
            <person name="Huerta-Cepas J."/>
            <person name="Santos F."/>
            <person name="Yarza P."/>
            <person name="Brito-Echeverria J."/>
            <person name="Lucio M."/>
            <person name="Schmitt-Kopplin P."/>
            <person name="Meseguer I."/>
            <person name="Schenowitz C."/>
            <person name="Dossat C."/>
            <person name="Barbe V."/>
            <person name="Dopazo J."/>
            <person name="Rossello-Mora R."/>
            <person name="Schuler M."/>
            <person name="Glockner F.O."/>
            <person name="Amann R."/>
            <person name="Gabaldon T."/>
            <person name="Anton J."/>
        </authorList>
    </citation>
    <scope>NUCLEOTIDE SEQUENCE [LARGE SCALE GENOMIC DNA]</scope>
    <source>
        <strain evidence="2 3">M8</strain>
    </source>
</reference>
<dbReference type="HOGENOM" id="CLU_161965_2_0_10"/>